<protein>
    <submittedName>
        <fullName evidence="1">Uncharacterized protein</fullName>
    </submittedName>
</protein>
<dbReference type="EMBL" id="AUXZ01000073">
    <property type="protein sequence ID" value="KZN50795.1"/>
    <property type="molecule type" value="Genomic_DNA"/>
</dbReference>
<comment type="caution">
    <text evidence="1">The sequence shown here is derived from an EMBL/GenBank/DDBJ whole genome shotgun (WGS) entry which is preliminary data.</text>
</comment>
<proteinExistence type="predicted"/>
<sequence length="157" mass="17491">MWASSCCLVALVGSLTLQGLLTDFENFLAQVDPHSFSAQHYQVIETHNIVEGQYQTTIAQQKAQLDDTLAGSKETLMVVRQFYGQLVHSEKDVWFIADCQNQTLLEVRKSLLEELGVPKNNMLEYEQGQLLALSKNQSGQLINITAPTSGKNLYACP</sequence>
<organism evidence="1 2">
    <name type="scientific">Pseudoalteromonas luteoviolacea H33</name>
    <dbReference type="NCBI Taxonomy" id="1365251"/>
    <lineage>
        <taxon>Bacteria</taxon>
        <taxon>Pseudomonadati</taxon>
        <taxon>Pseudomonadota</taxon>
        <taxon>Gammaproteobacteria</taxon>
        <taxon>Alteromonadales</taxon>
        <taxon>Pseudoalteromonadaceae</taxon>
        <taxon>Pseudoalteromonas</taxon>
    </lineage>
</organism>
<reference evidence="1 2" key="1">
    <citation type="submission" date="2013-07" db="EMBL/GenBank/DDBJ databases">
        <title>Comparative Genomic and Metabolomic Analysis of Twelve Strains of Pseudoalteromonas luteoviolacea.</title>
        <authorList>
            <person name="Vynne N.G."/>
            <person name="Mansson M."/>
            <person name="Gram L."/>
        </authorList>
    </citation>
    <scope>NUCLEOTIDE SEQUENCE [LARGE SCALE GENOMIC DNA]</scope>
    <source>
        <strain evidence="1 2">H33</strain>
    </source>
</reference>
<dbReference type="AlphaFoldDB" id="A0A167EIT9"/>
<evidence type="ECO:0000313" key="2">
    <source>
        <dbReference type="Proteomes" id="UP000076503"/>
    </source>
</evidence>
<accession>A0A167EIT9</accession>
<evidence type="ECO:0000313" key="1">
    <source>
        <dbReference type="EMBL" id="KZN50795.1"/>
    </source>
</evidence>
<dbReference type="Proteomes" id="UP000076503">
    <property type="component" value="Unassembled WGS sequence"/>
</dbReference>
<name>A0A167EIT9_9GAMM</name>
<gene>
    <name evidence="1" type="ORF">N476_16080</name>
</gene>
<dbReference type="PATRIC" id="fig|1365251.3.peg.2427"/>